<organism evidence="2 3">
    <name type="scientific">Salipaludibacillus neizhouensis</name>
    <dbReference type="NCBI Taxonomy" id="885475"/>
    <lineage>
        <taxon>Bacteria</taxon>
        <taxon>Bacillati</taxon>
        <taxon>Bacillota</taxon>
        <taxon>Bacilli</taxon>
        <taxon>Bacillales</taxon>
        <taxon>Bacillaceae</taxon>
    </lineage>
</organism>
<dbReference type="SMART" id="SM00028">
    <property type="entry name" value="TPR"/>
    <property type="match status" value="3"/>
</dbReference>
<dbReference type="Pfam" id="PF14559">
    <property type="entry name" value="TPR_19"/>
    <property type="match status" value="1"/>
</dbReference>
<sequence>MWQMKWRISSMRSNTNAKKGQVIPFMQDGSYFFKKGIEIYDDGQPERAAAYIRRAIKVEPDEPVFICQLAIILSEMGEYKDSNEWLVKVTDDIDPKMSQCYFFMANNFAHLGEFTEAKASLTIYLSMDDDGEFKEDASSLLDMIDKELDGEFDLLPFEMEGDKHEDIVMDLLNTGEFHEAEKQIHVAIAESPKDWDMYAYLAESYMHQERFDEAEKLLKDLLTKEEPNFFAQCQMAVLLYKQEDPHASTWVDNIKNLRPLKDWDCYYLARALYYIKEYQAAYLLYERFLHASKFQKRTTYFHQMAIVSWHCNRYEKARKLWVRIESTEHRSDKQHVAPTYLNLIQTDQDISQNGKEFLYQ</sequence>
<keyword evidence="1" id="KW-0802">TPR repeat</keyword>
<dbReference type="EMBL" id="PDOE01000002">
    <property type="protein sequence ID" value="RKL68411.1"/>
    <property type="molecule type" value="Genomic_DNA"/>
</dbReference>
<proteinExistence type="predicted"/>
<protein>
    <recommendedName>
        <fullName evidence="4">Tetratricopeptide repeat protein</fullName>
    </recommendedName>
</protein>
<dbReference type="SUPFAM" id="SSF48452">
    <property type="entry name" value="TPR-like"/>
    <property type="match status" value="2"/>
</dbReference>
<reference evidence="2 3" key="1">
    <citation type="submission" date="2017-10" db="EMBL/GenBank/DDBJ databases">
        <title>Bacillus sp. nov., a halophilic bacterium isolated from a Keqin Lake.</title>
        <authorList>
            <person name="Wang H."/>
        </authorList>
    </citation>
    <scope>NUCLEOTIDE SEQUENCE [LARGE SCALE GENOMIC DNA]</scope>
    <source>
        <strain evidence="2 3">KCTC 13187</strain>
    </source>
</reference>
<evidence type="ECO:0008006" key="4">
    <source>
        <dbReference type="Google" id="ProtNLM"/>
    </source>
</evidence>
<evidence type="ECO:0000256" key="1">
    <source>
        <dbReference type="PROSITE-ProRule" id="PRU00339"/>
    </source>
</evidence>
<evidence type="ECO:0000313" key="2">
    <source>
        <dbReference type="EMBL" id="RKL68411.1"/>
    </source>
</evidence>
<dbReference type="Proteomes" id="UP000281498">
    <property type="component" value="Unassembled WGS sequence"/>
</dbReference>
<evidence type="ECO:0000313" key="3">
    <source>
        <dbReference type="Proteomes" id="UP000281498"/>
    </source>
</evidence>
<comment type="caution">
    <text evidence="2">The sequence shown here is derived from an EMBL/GenBank/DDBJ whole genome shotgun (WGS) entry which is preliminary data.</text>
</comment>
<dbReference type="PANTHER" id="PTHR12558:SF13">
    <property type="entry name" value="CELL DIVISION CYCLE PROTEIN 27 HOMOLOG"/>
    <property type="match status" value="1"/>
</dbReference>
<dbReference type="PROSITE" id="PS50005">
    <property type="entry name" value="TPR"/>
    <property type="match status" value="1"/>
</dbReference>
<name>A0A3A9KD26_9BACI</name>
<gene>
    <name evidence="2" type="ORF">CR203_08010</name>
</gene>
<dbReference type="AlphaFoldDB" id="A0A3A9KD26"/>
<keyword evidence="3" id="KW-1185">Reference proteome</keyword>
<dbReference type="InterPro" id="IPR019734">
    <property type="entry name" value="TPR_rpt"/>
</dbReference>
<dbReference type="Gene3D" id="1.25.40.10">
    <property type="entry name" value="Tetratricopeptide repeat domain"/>
    <property type="match status" value="2"/>
</dbReference>
<accession>A0A3A9KD26</accession>
<dbReference type="InterPro" id="IPR011990">
    <property type="entry name" value="TPR-like_helical_dom_sf"/>
</dbReference>
<feature type="repeat" description="TPR" evidence="1">
    <location>
        <begin position="29"/>
        <end position="62"/>
    </location>
</feature>
<dbReference type="PANTHER" id="PTHR12558">
    <property type="entry name" value="CELL DIVISION CYCLE 16,23,27"/>
    <property type="match status" value="1"/>
</dbReference>